<feature type="signal peptide" evidence="1">
    <location>
        <begin position="1"/>
        <end position="29"/>
    </location>
</feature>
<keyword evidence="4" id="KW-1185">Reference proteome</keyword>
<feature type="chain" id="PRO_5036211992" evidence="1">
    <location>
        <begin position="30"/>
        <end position="230"/>
    </location>
</feature>
<gene>
    <name evidence="2" type="ORF">PPRO1472_LOCUS1834</name>
    <name evidence="3" type="ORF">PPROV_000682000</name>
</gene>
<evidence type="ECO:0000313" key="3">
    <source>
        <dbReference type="EMBL" id="GHP08078.1"/>
    </source>
</evidence>
<accession>A0A7R9SXV8</accession>
<reference evidence="2" key="2">
    <citation type="submission" date="2021-01" db="EMBL/GenBank/DDBJ databases">
        <authorList>
            <person name="Corre E."/>
            <person name="Pelletier E."/>
            <person name="Niang G."/>
            <person name="Scheremetjew M."/>
            <person name="Finn R."/>
            <person name="Kale V."/>
            <person name="Holt S."/>
            <person name="Cochrane G."/>
            <person name="Meng A."/>
            <person name="Brown T."/>
            <person name="Cohen L."/>
        </authorList>
    </citation>
    <scope>NUCLEOTIDE SEQUENCE</scope>
    <source>
        <strain evidence="2">RCC251</strain>
    </source>
</reference>
<protein>
    <submittedName>
        <fullName evidence="2">Uncharacterized protein</fullName>
    </submittedName>
</protein>
<evidence type="ECO:0000313" key="4">
    <source>
        <dbReference type="Proteomes" id="UP000660262"/>
    </source>
</evidence>
<sequence length="230" mass="26322">MAMATHRLLERILVVVILCLALSWSPCLADESEDDALSLFLNWEHGRAAISKDRLFGEGSWVRWNPADPFYFYNCVTGVAKKLGDMQALPAKFRVADIAQPRADPSVRWFAAHDEEVGVFDPALEGDDHVLRSHAINLSKLRPSEASRGRSIEWMKDVNYVALDENQRREAQYEQRVGYYHNFNTAVGSWSPFDPKEGWVLLVADNPTRLKDQFQRLGLISQWRDADYSH</sequence>
<dbReference type="AlphaFoldDB" id="A0A7R9SXV8"/>
<name>A0A7R9SXV8_9CHLO</name>
<evidence type="ECO:0000256" key="1">
    <source>
        <dbReference type="SAM" id="SignalP"/>
    </source>
</evidence>
<keyword evidence="1" id="KW-0732">Signal</keyword>
<evidence type="ECO:0000313" key="2">
    <source>
        <dbReference type="EMBL" id="CAD8218390.1"/>
    </source>
</evidence>
<dbReference type="EMBL" id="HBDW01002618">
    <property type="protein sequence ID" value="CAD8218390.1"/>
    <property type="molecule type" value="Transcribed_RNA"/>
</dbReference>
<reference evidence="3" key="1">
    <citation type="submission" date="2020-10" db="EMBL/GenBank/DDBJ databases">
        <title>Unveiling of a novel bifunctional photoreceptor, Dualchrome1, isolated from a cosmopolitan green alga.</title>
        <authorList>
            <person name="Suzuki S."/>
            <person name="Kawachi M."/>
        </authorList>
    </citation>
    <scope>NUCLEOTIDE SEQUENCE</scope>
    <source>
        <strain evidence="3">NIES 2893</strain>
    </source>
</reference>
<organism evidence="2">
    <name type="scientific">Pycnococcus provasolii</name>
    <dbReference type="NCBI Taxonomy" id="41880"/>
    <lineage>
        <taxon>Eukaryota</taxon>
        <taxon>Viridiplantae</taxon>
        <taxon>Chlorophyta</taxon>
        <taxon>Pseudoscourfieldiophyceae</taxon>
        <taxon>Pseudoscourfieldiales</taxon>
        <taxon>Pycnococcaceae</taxon>
        <taxon>Pycnococcus</taxon>
    </lineage>
</organism>
<proteinExistence type="predicted"/>
<dbReference type="EMBL" id="BNJQ01000019">
    <property type="protein sequence ID" value="GHP08078.1"/>
    <property type="molecule type" value="Genomic_DNA"/>
</dbReference>
<dbReference type="Proteomes" id="UP000660262">
    <property type="component" value="Unassembled WGS sequence"/>
</dbReference>